<evidence type="ECO:0000313" key="4">
    <source>
        <dbReference type="Proteomes" id="UP000554482"/>
    </source>
</evidence>
<dbReference type="InterPro" id="IPR013094">
    <property type="entry name" value="AB_hydrolase_3"/>
</dbReference>
<gene>
    <name evidence="3" type="ORF">FRX31_009760</name>
</gene>
<dbReference type="InterPro" id="IPR033140">
    <property type="entry name" value="Lipase_GDXG_put_SER_AS"/>
</dbReference>
<dbReference type="SUPFAM" id="SSF53474">
    <property type="entry name" value="alpha/beta-Hydrolases"/>
    <property type="match status" value="1"/>
</dbReference>
<dbReference type="GO" id="GO:0016787">
    <property type="term" value="F:hydrolase activity"/>
    <property type="evidence" value="ECO:0007669"/>
    <property type="project" value="InterPro"/>
</dbReference>
<proteinExistence type="predicted"/>
<feature type="domain" description="Alpha/beta hydrolase fold-3" evidence="2">
    <location>
        <begin position="77"/>
        <end position="291"/>
    </location>
</feature>
<feature type="active site" evidence="1">
    <location>
        <position position="162"/>
    </location>
</feature>
<name>A0A7J6WUD2_THATH</name>
<dbReference type="EMBL" id="JABWDY010010461">
    <property type="protein sequence ID" value="KAF5200653.1"/>
    <property type="molecule type" value="Genomic_DNA"/>
</dbReference>
<evidence type="ECO:0000259" key="2">
    <source>
        <dbReference type="Pfam" id="PF07859"/>
    </source>
</evidence>
<comment type="caution">
    <text evidence="3">The sequence shown here is derived from an EMBL/GenBank/DDBJ whole genome shotgun (WGS) entry which is preliminary data.</text>
</comment>
<dbReference type="Pfam" id="PF07859">
    <property type="entry name" value="Abhydrolase_3"/>
    <property type="match status" value="1"/>
</dbReference>
<dbReference type="PANTHER" id="PTHR23024:SF467">
    <property type="entry name" value="CARBOXYLESTERASE 12-RELATED"/>
    <property type="match status" value="1"/>
</dbReference>
<dbReference type="AlphaFoldDB" id="A0A7J6WUD2"/>
<dbReference type="InterPro" id="IPR029058">
    <property type="entry name" value="AB_hydrolase_fold"/>
</dbReference>
<reference evidence="3 4" key="1">
    <citation type="submission" date="2020-06" db="EMBL/GenBank/DDBJ databases">
        <title>Transcriptomic and genomic resources for Thalictrum thalictroides and T. hernandezii: Facilitating candidate gene discovery in an emerging model plant lineage.</title>
        <authorList>
            <person name="Arias T."/>
            <person name="Riano-Pachon D.M."/>
            <person name="Di Stilio V.S."/>
        </authorList>
    </citation>
    <scope>NUCLEOTIDE SEQUENCE [LARGE SCALE GENOMIC DNA]</scope>
    <source>
        <strain evidence="4">cv. WT478/WT964</strain>
        <tissue evidence="3">Leaves</tissue>
    </source>
</reference>
<organism evidence="3 4">
    <name type="scientific">Thalictrum thalictroides</name>
    <name type="common">Rue-anemone</name>
    <name type="synonym">Anemone thalictroides</name>
    <dbReference type="NCBI Taxonomy" id="46969"/>
    <lineage>
        <taxon>Eukaryota</taxon>
        <taxon>Viridiplantae</taxon>
        <taxon>Streptophyta</taxon>
        <taxon>Embryophyta</taxon>
        <taxon>Tracheophyta</taxon>
        <taxon>Spermatophyta</taxon>
        <taxon>Magnoliopsida</taxon>
        <taxon>Ranunculales</taxon>
        <taxon>Ranunculaceae</taxon>
        <taxon>Thalictroideae</taxon>
        <taxon>Thalictrum</taxon>
    </lineage>
</organism>
<dbReference type="PROSITE" id="PS01174">
    <property type="entry name" value="LIPASE_GDXG_SER"/>
    <property type="match status" value="1"/>
</dbReference>
<dbReference type="InterPro" id="IPR050466">
    <property type="entry name" value="Carboxylest/Gibb_receptor"/>
</dbReference>
<dbReference type="PANTHER" id="PTHR23024">
    <property type="entry name" value="ARYLACETAMIDE DEACETYLASE"/>
    <property type="match status" value="1"/>
</dbReference>
<keyword evidence="4" id="KW-1185">Reference proteome</keyword>
<evidence type="ECO:0000313" key="3">
    <source>
        <dbReference type="EMBL" id="KAF5200653.1"/>
    </source>
</evidence>
<sequence>MDSSNKTEVIFNFPPFVRVYKDGFIERIHKTEFIPPSFDPSTGVSSKDVIINQETGLSARLYLPKLEKDLLDKLPLLIYIHGGGFCIESAFSPLYHSYLNSLVAEANVVALSVEYRRAPEHFLPIAYDDSWASLQWVTSQSNEEEWLKNYVDFDKVFLAGDSAGANIAHNVVVRAGCEDLNGMKINGLVLVHPLFIGIEPIGAEVTNLNHIRAGKLWSFVCPTSTGADDPFINPDKDPNLSRLGCKRVLVCVAERDQLRDRGWFYYEKLRESGWDGVVEFTEAKGEKHVFHLTNPTSENAADLMKLVVSFLHN</sequence>
<evidence type="ECO:0000256" key="1">
    <source>
        <dbReference type="PROSITE-ProRule" id="PRU10038"/>
    </source>
</evidence>
<accession>A0A7J6WUD2</accession>
<dbReference type="Gene3D" id="3.40.50.1820">
    <property type="entry name" value="alpha/beta hydrolase"/>
    <property type="match status" value="1"/>
</dbReference>
<protein>
    <submittedName>
        <fullName evidence="3">2-hydroxyisoflavanone dehydratase</fullName>
    </submittedName>
</protein>
<dbReference type="OrthoDB" id="408631at2759"/>
<dbReference type="Proteomes" id="UP000554482">
    <property type="component" value="Unassembled WGS sequence"/>
</dbReference>